<comment type="caution">
    <text evidence="1">The sequence shown here is derived from an EMBL/GenBank/DDBJ whole genome shotgun (WGS) entry which is preliminary data.</text>
</comment>
<dbReference type="AlphaFoldDB" id="A0A1G1ZH65"/>
<organism evidence="1 2">
    <name type="scientific">Candidatus Harrisonbacteria bacterium RIFCSPHIGHO2_02_FULL_42_16</name>
    <dbReference type="NCBI Taxonomy" id="1798404"/>
    <lineage>
        <taxon>Bacteria</taxon>
        <taxon>Candidatus Harrisoniibacteriota</taxon>
    </lineage>
</organism>
<reference evidence="1 2" key="1">
    <citation type="journal article" date="2016" name="Nat. Commun.">
        <title>Thousands of microbial genomes shed light on interconnected biogeochemical processes in an aquifer system.</title>
        <authorList>
            <person name="Anantharaman K."/>
            <person name="Brown C.T."/>
            <person name="Hug L.A."/>
            <person name="Sharon I."/>
            <person name="Castelle C.J."/>
            <person name="Probst A.J."/>
            <person name="Thomas B.C."/>
            <person name="Singh A."/>
            <person name="Wilkins M.J."/>
            <person name="Karaoz U."/>
            <person name="Brodie E.L."/>
            <person name="Williams K.H."/>
            <person name="Hubbard S.S."/>
            <person name="Banfield J.F."/>
        </authorList>
    </citation>
    <scope>NUCLEOTIDE SEQUENCE [LARGE SCALE GENOMIC DNA]</scope>
</reference>
<dbReference type="SUPFAM" id="SSF52540">
    <property type="entry name" value="P-loop containing nucleoside triphosphate hydrolases"/>
    <property type="match status" value="1"/>
</dbReference>
<accession>A0A1G1ZH65</accession>
<dbReference type="Proteomes" id="UP000177960">
    <property type="component" value="Unassembled WGS sequence"/>
</dbReference>
<dbReference type="STRING" id="1798404.A3B92_02375"/>
<proteinExistence type="predicted"/>
<gene>
    <name evidence="1" type="ORF">A3B92_02375</name>
</gene>
<evidence type="ECO:0000313" key="2">
    <source>
        <dbReference type="Proteomes" id="UP000177960"/>
    </source>
</evidence>
<dbReference type="InterPro" id="IPR027417">
    <property type="entry name" value="P-loop_NTPase"/>
</dbReference>
<dbReference type="EMBL" id="MHJG01000013">
    <property type="protein sequence ID" value="OGY63938.1"/>
    <property type="molecule type" value="Genomic_DNA"/>
</dbReference>
<dbReference type="Pfam" id="PF13671">
    <property type="entry name" value="AAA_33"/>
    <property type="match status" value="1"/>
</dbReference>
<name>A0A1G1ZH65_9BACT</name>
<sequence length="175" mass="20262">MELKRFVIYPIATSCAGKSTLTKALSEKLPDIYTVSYDKLKWQLAGYHRDKHRSLIKEITFGLFEVICSKYIPILLDVSLQDEAEYFYCYKIAQKYGYKFIPIKLIAPTVILLQRFRERIADAKQKGTEISVTDESIFLENLFKKSFVPLGTPIFDTSEIRPEYIANEIIVNLIC</sequence>
<dbReference type="Gene3D" id="3.40.50.300">
    <property type="entry name" value="P-loop containing nucleotide triphosphate hydrolases"/>
    <property type="match status" value="1"/>
</dbReference>
<protein>
    <submittedName>
        <fullName evidence="1">Uncharacterized protein</fullName>
    </submittedName>
</protein>
<evidence type="ECO:0000313" key="1">
    <source>
        <dbReference type="EMBL" id="OGY63938.1"/>
    </source>
</evidence>